<protein>
    <submittedName>
        <fullName evidence="2">Uncharacterized protein</fullName>
    </submittedName>
</protein>
<gene>
    <name evidence="2" type="ORF">CSO01_03890</name>
</gene>
<feature type="transmembrane region" description="Helical" evidence="1">
    <location>
        <begin position="149"/>
        <end position="170"/>
    </location>
</feature>
<feature type="transmembrane region" description="Helical" evidence="1">
    <location>
        <begin position="89"/>
        <end position="109"/>
    </location>
</feature>
<evidence type="ECO:0000313" key="2">
    <source>
        <dbReference type="EMBL" id="GEP67674.1"/>
    </source>
</evidence>
<reference evidence="2 3" key="1">
    <citation type="submission" date="2019-07" db="EMBL/GenBank/DDBJ databases">
        <title>Whole genome shotgun sequence of Cellulomonas soli NBRC 109434.</title>
        <authorList>
            <person name="Hosoyama A."/>
            <person name="Uohara A."/>
            <person name="Ohji S."/>
            <person name="Ichikawa N."/>
        </authorList>
    </citation>
    <scope>NUCLEOTIDE SEQUENCE [LARGE SCALE GENOMIC DNA]</scope>
    <source>
        <strain evidence="2 3">NBRC 109434</strain>
    </source>
</reference>
<keyword evidence="1" id="KW-0812">Transmembrane</keyword>
<dbReference type="OrthoDB" id="4828592at2"/>
<organism evidence="2 3">
    <name type="scientific">Cellulomonas soli</name>
    <dbReference type="NCBI Taxonomy" id="931535"/>
    <lineage>
        <taxon>Bacteria</taxon>
        <taxon>Bacillati</taxon>
        <taxon>Actinomycetota</taxon>
        <taxon>Actinomycetes</taxon>
        <taxon>Micrococcales</taxon>
        <taxon>Cellulomonadaceae</taxon>
        <taxon>Cellulomonas</taxon>
    </lineage>
</organism>
<keyword evidence="1" id="KW-0472">Membrane</keyword>
<dbReference type="EMBL" id="BKAL01000001">
    <property type="protein sequence ID" value="GEP67674.1"/>
    <property type="molecule type" value="Genomic_DNA"/>
</dbReference>
<dbReference type="RefSeq" id="WP_146951422.1">
    <property type="nucleotide sequence ID" value="NZ_BAABBJ010000005.1"/>
</dbReference>
<accession>A0A512P8Z3</accession>
<sequence>MSSPATPARPGARDRWRRDVYLLRFGAAMQDHPYRQYRRIRAEVRASVDAAAADVGMRRALEDLGAPRRLALAYLDELDRDRPRWTDGAVLGAIIGIGFPAYMFLAYALGAIDTLDAAGGGSVRLSWLGAPVTATSDAGGMSVDLVLSWQGTAVSAGLFALAFALGARVWRLRRH</sequence>
<keyword evidence="3" id="KW-1185">Reference proteome</keyword>
<evidence type="ECO:0000313" key="3">
    <source>
        <dbReference type="Proteomes" id="UP000321798"/>
    </source>
</evidence>
<proteinExistence type="predicted"/>
<keyword evidence="1" id="KW-1133">Transmembrane helix</keyword>
<evidence type="ECO:0000256" key="1">
    <source>
        <dbReference type="SAM" id="Phobius"/>
    </source>
</evidence>
<comment type="caution">
    <text evidence="2">The sequence shown here is derived from an EMBL/GenBank/DDBJ whole genome shotgun (WGS) entry which is preliminary data.</text>
</comment>
<dbReference type="AlphaFoldDB" id="A0A512P8Z3"/>
<name>A0A512P8Z3_9CELL</name>
<dbReference type="Proteomes" id="UP000321798">
    <property type="component" value="Unassembled WGS sequence"/>
</dbReference>